<dbReference type="InterPro" id="IPR037138">
    <property type="entry name" value="His_deacetylse_dom_sf"/>
</dbReference>
<organism evidence="3 4">
    <name type="scientific">Pararhodospirillum oryzae</name>
    <dbReference type="NCBI Taxonomy" id="478448"/>
    <lineage>
        <taxon>Bacteria</taxon>
        <taxon>Pseudomonadati</taxon>
        <taxon>Pseudomonadota</taxon>
        <taxon>Alphaproteobacteria</taxon>
        <taxon>Rhodospirillales</taxon>
        <taxon>Rhodospirillaceae</taxon>
        <taxon>Pararhodospirillum</taxon>
    </lineage>
</organism>
<dbReference type="SUPFAM" id="SSF52768">
    <property type="entry name" value="Arginase/deacetylase"/>
    <property type="match status" value="1"/>
</dbReference>
<dbReference type="Gene3D" id="3.40.800.20">
    <property type="entry name" value="Histone deacetylase domain"/>
    <property type="match status" value="1"/>
</dbReference>
<evidence type="ECO:0000313" key="4">
    <source>
        <dbReference type="Proteomes" id="UP000321567"/>
    </source>
</evidence>
<protein>
    <submittedName>
        <fullName evidence="3">Acetoin utilization protein</fullName>
    </submittedName>
</protein>
<dbReference type="InterPro" id="IPR023696">
    <property type="entry name" value="Ureohydrolase_dom_sf"/>
</dbReference>
<comment type="caution">
    <text evidence="3">The sequence shown here is derived from an EMBL/GenBank/DDBJ whole genome shotgun (WGS) entry which is preliminary data.</text>
</comment>
<reference evidence="3 4" key="1">
    <citation type="submission" date="2019-07" db="EMBL/GenBank/DDBJ databases">
        <title>Whole genome shotgun sequence of Rhodospirillum oryzae NBRC 107573.</title>
        <authorList>
            <person name="Hosoyama A."/>
            <person name="Uohara A."/>
            <person name="Ohji S."/>
            <person name="Ichikawa N."/>
        </authorList>
    </citation>
    <scope>NUCLEOTIDE SEQUENCE [LARGE SCALE GENOMIC DNA]</scope>
    <source>
        <strain evidence="3 4">NBRC 107573</strain>
    </source>
</reference>
<dbReference type="Proteomes" id="UP000321567">
    <property type="component" value="Unassembled WGS sequence"/>
</dbReference>
<dbReference type="InterPro" id="IPR000286">
    <property type="entry name" value="HDACs"/>
</dbReference>
<evidence type="ECO:0000313" key="3">
    <source>
        <dbReference type="EMBL" id="GEO82337.1"/>
    </source>
</evidence>
<feature type="domain" description="Histone deacetylase" evidence="2">
    <location>
        <begin position="28"/>
        <end position="314"/>
    </location>
</feature>
<name>A0A512HA48_9PROT</name>
<dbReference type="CDD" id="cd11599">
    <property type="entry name" value="HDAC_classII_2"/>
    <property type="match status" value="1"/>
</dbReference>
<dbReference type="EMBL" id="BJZO01000072">
    <property type="protein sequence ID" value="GEO82337.1"/>
    <property type="molecule type" value="Genomic_DNA"/>
</dbReference>
<evidence type="ECO:0000256" key="1">
    <source>
        <dbReference type="ARBA" id="ARBA00005947"/>
    </source>
</evidence>
<gene>
    <name evidence="3" type="ORF">ROR02_24680</name>
</gene>
<dbReference type="PRINTS" id="PR01270">
    <property type="entry name" value="HDASUPER"/>
</dbReference>
<comment type="similarity">
    <text evidence="1">Belongs to the histone deacetylase family.</text>
</comment>
<dbReference type="GO" id="GO:0040029">
    <property type="term" value="P:epigenetic regulation of gene expression"/>
    <property type="evidence" value="ECO:0007669"/>
    <property type="project" value="TreeGrafter"/>
</dbReference>
<accession>A0A512HA48</accession>
<evidence type="ECO:0000259" key="2">
    <source>
        <dbReference type="Pfam" id="PF00850"/>
    </source>
</evidence>
<keyword evidence="4" id="KW-1185">Reference proteome</keyword>
<dbReference type="PANTHER" id="PTHR10625">
    <property type="entry name" value="HISTONE DEACETYLASE HDAC1-RELATED"/>
    <property type="match status" value="1"/>
</dbReference>
<dbReference type="InterPro" id="IPR023801">
    <property type="entry name" value="His_deacetylse_dom"/>
</dbReference>
<dbReference type="GO" id="GO:0004407">
    <property type="term" value="F:histone deacetylase activity"/>
    <property type="evidence" value="ECO:0007669"/>
    <property type="project" value="TreeGrafter"/>
</dbReference>
<dbReference type="AlphaFoldDB" id="A0A512HA48"/>
<sequence length="317" mass="34984">MTFREVRPMTTLLVSHHACIDHDPGAFHPESPQRLRAIQRILEGEDFMLLDRVEAPHVTRDQLARVHPLSHIESILDNVPREGVHHVDQDTILSPDSGEAALRAAGGVILAVDEVMSGVSRNAFVAVRPPGHHAELHTAMGFCLFNNVAIGAYHARSRWGVERVAVVDWDVHHGNGTQHIFWDDPNLFFASTHEADAFPYTGKVEETGCRDNIVNCPLPTRSGGDVFREAFGERVIPALEAFRPDLILISAGFDAHAMDPMADLNLKVADFTWATMQVMDVAEKICNSRVISVLEGGYELTALASCVSAHVRTLMDH</sequence>
<dbReference type="PANTHER" id="PTHR10625:SF10">
    <property type="entry name" value="HISTONE DEACETYLASE HDAC1"/>
    <property type="match status" value="1"/>
</dbReference>
<proteinExistence type="inferred from homology"/>
<dbReference type="Pfam" id="PF00850">
    <property type="entry name" value="Hist_deacetyl"/>
    <property type="match status" value="1"/>
</dbReference>